<dbReference type="EMBL" id="LR796311">
    <property type="protein sequence ID" value="CAB4136272.1"/>
    <property type="molecule type" value="Genomic_DNA"/>
</dbReference>
<dbReference type="EMBL" id="LR796538">
    <property type="protein sequence ID" value="CAB4150499.1"/>
    <property type="molecule type" value="Genomic_DNA"/>
</dbReference>
<evidence type="ECO:0000313" key="1">
    <source>
        <dbReference type="EMBL" id="CAB4136272.1"/>
    </source>
</evidence>
<proteinExistence type="predicted"/>
<sequence length="64" mass="7355">MEKLLQLMKEPFKKPTPLELIAQQLATAHIELLQAEQGVDYANSIVEYNKAVITRLNARLEVYK</sequence>
<protein>
    <submittedName>
        <fullName evidence="1">Uncharacterized protein</fullName>
    </submittedName>
</protein>
<accession>A0A6J5LR95</accession>
<name>A0A6J5LR95_9CAUD</name>
<gene>
    <name evidence="1" type="ORF">UFOVP294_39</name>
    <name evidence="2" type="ORF">UFOVP566_46</name>
</gene>
<reference evidence="1" key="1">
    <citation type="submission" date="2020-04" db="EMBL/GenBank/DDBJ databases">
        <authorList>
            <person name="Chiriac C."/>
            <person name="Salcher M."/>
            <person name="Ghai R."/>
            <person name="Kavagutti S V."/>
        </authorList>
    </citation>
    <scope>NUCLEOTIDE SEQUENCE</scope>
</reference>
<evidence type="ECO:0000313" key="2">
    <source>
        <dbReference type="EMBL" id="CAB4150499.1"/>
    </source>
</evidence>
<organism evidence="1">
    <name type="scientific">uncultured Caudovirales phage</name>
    <dbReference type="NCBI Taxonomy" id="2100421"/>
    <lineage>
        <taxon>Viruses</taxon>
        <taxon>Duplodnaviria</taxon>
        <taxon>Heunggongvirae</taxon>
        <taxon>Uroviricota</taxon>
        <taxon>Caudoviricetes</taxon>
        <taxon>Peduoviridae</taxon>
        <taxon>Maltschvirus</taxon>
        <taxon>Maltschvirus maltsch</taxon>
    </lineage>
</organism>